<keyword evidence="2" id="KW-0378">Hydrolase</keyword>
<dbReference type="InterPro" id="IPR008979">
    <property type="entry name" value="Galactose-bd-like_sf"/>
</dbReference>
<dbReference type="SUPFAM" id="SSF49785">
    <property type="entry name" value="Galactose-binding domain-like"/>
    <property type="match status" value="3"/>
</dbReference>
<dbReference type="InterPro" id="IPR051913">
    <property type="entry name" value="GH2_Domain-Containing"/>
</dbReference>
<name>A0A844G8J4_9BACT</name>
<dbReference type="Gene3D" id="2.60.120.260">
    <property type="entry name" value="Galactose-binding domain-like"/>
    <property type="match status" value="3"/>
</dbReference>
<dbReference type="PANTHER" id="PTHR42732:SF1">
    <property type="entry name" value="BETA-MANNOSIDASE"/>
    <property type="match status" value="1"/>
</dbReference>
<sequence>MKKTLFILIFLGTLTGMTMEKLQFPNASSIEPIPIWQGKYKMECSYAPGIVPDSALKGSVKLTADVPGRQAQDIQVVFPSRRKIVAGQRYELRLRLMSPQKLQFSITVMQNFKPWAKLGSDASTVISTQPGKWQTVRLSFIASQDCSQGIRTPVFYLGTLPKGSTLYVAEMLFGDPDELPDFAEPTTETETEEDDDTSSSRTGRHESVTFAVKDDFAVENLSAKKNWSYSDAWKEKFGMREKVSLCGMWDFAPVKNIKEPLPPPDAENWANFIVPGYWRGGNPTNFVHTGDGKTVTACNGIPLEQIRAAWYRRTIDIPREWQGRQVVLRFNQINHNAEILVNGRRAGGTKDFTCFPVYWKDAMRACDLDISQLLRYGQQNELAVRVSSSGKLDEKRSGIAGYVYLEVAPAANFGTPVVSTQVADGTMRINFKNSAVRNGDLTITIREWKTGKAVYEKELPFADSVQLDYLPPRLWSPESPDLYWCELKLEHNGVRLDESRVRFGAVEVEAKGGDYYLNGQKINLYADTALDTNGYWTSNWRTNADYVRKEARAMRAMNLNTVYFSGLMPKELLDVYDEEGILVLAHISFNYDTHLKNSDRKILKLFQQQTATLKSMDRFDNHPSHIGFLFDVWFNFHPGTTNPEYIGLKENTASYPAFNRDGQVIAESSGDPNIADGDRRARQNRFRQITAMLRENFPGKLLLTGASGEAGDAFSTHCYHTWGAPFEELRALFGRYGLQRELPIFIGEFNIPYPGSFCPLDVFNPHEANPLSLENFSRYFGNEGYRWRAFYCRRLFQDVGDDSLMGSRMDQQGDTQYWIPSGLYSALFTISNETIVPGWRFSGVTGIGFFGFVQSYHLLLAGCASSNLNTPLPDDLSRPVYSPERAVYGAYLPPFVCSETNLFLKSTLSMASHLRVSAPVLAEFMEPGPDPYALDHAWFGGEVLKKQLVVLNDSPEDKNLTFRITLRSKNNLILRSMKQSCTIASGERAVLPVKFKLPYTASRVDGRLAAECINQDTPITASLDVQWFPRPPGLKTSRPIYLFDPQGGVKQYLTRQNIPFTELSSPTALSSGPGILLIGRQALTAARDIPDFNRLTANGINILILEQQLASSTELMKTRTRHAFINAPGHTVLAGFQDQDFANWRGGVSLADSYEHNPPGYGWAAAGNRNMLASYVFRRPAHGNYRALLCSGFDLYQTPLLEYCGREGSWIASQLELVPRLGIDPAATTLFHRMVSYLDQRGTVEGDVLFFGGEKGTALLKKMQIEYTPVTELDAQVLKNARTLLISDPDFEKLRRHSIALTRFVYNGGHICYLHTGNAFESIWLPFPLKLKEKKARQALHKVDHPDHFWRCGWDNNDLYWHEEFNLPFFDGIPEQANAFSPGVVVDLPHGAGRFTLISITPELFGNTPASGKTCRFLSALLSGAGVTIRSDGTAFTAQSGGNHNIDLADYNWSFALDPKNTGLSEKVETGADGSLVWQSGLIADGAEVKLGVAFEQFLRKEYDGYVWYRLKFPLPSKLQNLEKYYLSIGAIDDFDWVYVNGKLVGKTGRETPSWWQTPRLYEIPGNLLKPGENTIAIRILDEKGEGGIMLPVVLGNQPVVKGKNTGWNTPYPEGSSRDYQNHPDLVRQY</sequence>
<organism evidence="6 7">
    <name type="scientific">Victivallis lenta</name>
    <dbReference type="NCBI Taxonomy" id="2606640"/>
    <lineage>
        <taxon>Bacteria</taxon>
        <taxon>Pseudomonadati</taxon>
        <taxon>Lentisphaerota</taxon>
        <taxon>Lentisphaeria</taxon>
        <taxon>Victivallales</taxon>
        <taxon>Victivallaceae</taxon>
        <taxon>Victivallis</taxon>
    </lineage>
</organism>
<dbReference type="SUPFAM" id="SSF51445">
    <property type="entry name" value="(Trans)glycosidases"/>
    <property type="match status" value="1"/>
</dbReference>
<evidence type="ECO:0000313" key="7">
    <source>
        <dbReference type="Proteomes" id="UP000435649"/>
    </source>
</evidence>
<dbReference type="InterPro" id="IPR006102">
    <property type="entry name" value="Ig-like_GH2"/>
</dbReference>
<accession>A0A844G8J4</accession>
<dbReference type="InterPro" id="IPR013783">
    <property type="entry name" value="Ig-like_fold"/>
</dbReference>
<dbReference type="Gene3D" id="3.20.20.80">
    <property type="entry name" value="Glycosidases"/>
    <property type="match status" value="1"/>
</dbReference>
<dbReference type="GO" id="GO:0004553">
    <property type="term" value="F:hydrolase activity, hydrolyzing O-glycosyl compounds"/>
    <property type="evidence" value="ECO:0007669"/>
    <property type="project" value="InterPro"/>
</dbReference>
<reference evidence="6 7" key="1">
    <citation type="submission" date="2019-08" db="EMBL/GenBank/DDBJ databases">
        <title>In-depth cultivation of the pig gut microbiome towards novel bacterial diversity and tailored functional studies.</title>
        <authorList>
            <person name="Wylensek D."/>
            <person name="Hitch T.C.A."/>
            <person name="Clavel T."/>
        </authorList>
    </citation>
    <scope>NUCLEOTIDE SEQUENCE [LARGE SCALE GENOMIC DNA]</scope>
    <source>
        <strain evidence="6 7">BBE-744-WT-12</strain>
    </source>
</reference>
<feature type="compositionally biased region" description="Acidic residues" evidence="4">
    <location>
        <begin position="179"/>
        <end position="197"/>
    </location>
</feature>
<keyword evidence="7" id="KW-1185">Reference proteome</keyword>
<dbReference type="Pfam" id="PF00703">
    <property type="entry name" value="Glyco_hydro_2"/>
    <property type="match status" value="1"/>
</dbReference>
<proteinExistence type="inferred from homology"/>
<dbReference type="EMBL" id="VUNS01000024">
    <property type="protein sequence ID" value="MST98861.1"/>
    <property type="molecule type" value="Genomic_DNA"/>
</dbReference>
<dbReference type="Proteomes" id="UP000435649">
    <property type="component" value="Unassembled WGS sequence"/>
</dbReference>
<feature type="domain" description="Glycoside hydrolase family 2 immunoglobulin-like beta-sandwich" evidence="5">
    <location>
        <begin position="419"/>
        <end position="504"/>
    </location>
</feature>
<feature type="region of interest" description="Disordered" evidence="4">
    <location>
        <begin position="179"/>
        <end position="204"/>
    </location>
</feature>
<protein>
    <recommendedName>
        <fullName evidence="5">Glycoside hydrolase family 2 immunoglobulin-like beta-sandwich domain-containing protein</fullName>
    </recommendedName>
</protein>
<evidence type="ECO:0000256" key="2">
    <source>
        <dbReference type="ARBA" id="ARBA00022801"/>
    </source>
</evidence>
<dbReference type="PANTHER" id="PTHR42732">
    <property type="entry name" value="BETA-GALACTOSIDASE"/>
    <property type="match status" value="1"/>
</dbReference>
<evidence type="ECO:0000256" key="3">
    <source>
        <dbReference type="ARBA" id="ARBA00023295"/>
    </source>
</evidence>
<dbReference type="SUPFAM" id="SSF49303">
    <property type="entry name" value="beta-Galactosidase/glucuronidase domain"/>
    <property type="match status" value="1"/>
</dbReference>
<dbReference type="Gene3D" id="2.60.40.10">
    <property type="entry name" value="Immunoglobulins"/>
    <property type="match status" value="1"/>
</dbReference>
<dbReference type="RefSeq" id="WP_154419890.1">
    <property type="nucleotide sequence ID" value="NZ_VUNS01000024.1"/>
</dbReference>
<evidence type="ECO:0000256" key="1">
    <source>
        <dbReference type="ARBA" id="ARBA00007401"/>
    </source>
</evidence>
<dbReference type="InterPro" id="IPR017853">
    <property type="entry name" value="GH"/>
</dbReference>
<feature type="region of interest" description="Disordered" evidence="4">
    <location>
        <begin position="1607"/>
        <end position="1630"/>
    </location>
</feature>
<comment type="caution">
    <text evidence="6">The sequence shown here is derived from an EMBL/GenBank/DDBJ whole genome shotgun (WGS) entry which is preliminary data.</text>
</comment>
<evidence type="ECO:0000259" key="5">
    <source>
        <dbReference type="Pfam" id="PF00703"/>
    </source>
</evidence>
<dbReference type="GO" id="GO:0005975">
    <property type="term" value="P:carbohydrate metabolic process"/>
    <property type="evidence" value="ECO:0007669"/>
    <property type="project" value="InterPro"/>
</dbReference>
<gene>
    <name evidence="6" type="ORF">FYJ85_17640</name>
</gene>
<comment type="similarity">
    <text evidence="1">Belongs to the glycosyl hydrolase 2 family.</text>
</comment>
<evidence type="ECO:0000313" key="6">
    <source>
        <dbReference type="EMBL" id="MST98861.1"/>
    </source>
</evidence>
<keyword evidence="3" id="KW-0326">Glycosidase</keyword>
<dbReference type="InterPro" id="IPR036156">
    <property type="entry name" value="Beta-gal/glucu_dom_sf"/>
</dbReference>
<feature type="compositionally biased region" description="Basic and acidic residues" evidence="4">
    <location>
        <begin position="1616"/>
        <end position="1630"/>
    </location>
</feature>
<evidence type="ECO:0000256" key="4">
    <source>
        <dbReference type="SAM" id="MobiDB-lite"/>
    </source>
</evidence>